<dbReference type="GO" id="GO:0005737">
    <property type="term" value="C:cytoplasm"/>
    <property type="evidence" value="ECO:0000318"/>
    <property type="project" value="GO_Central"/>
</dbReference>
<keyword evidence="1" id="KW-0540">Nuclease</keyword>
<dbReference type="Pfam" id="PF01612">
    <property type="entry name" value="DNA_pol_A_exo1"/>
    <property type="match status" value="1"/>
</dbReference>
<protein>
    <recommendedName>
        <fullName evidence="3">3'-5' exonuclease domain-containing protein</fullName>
    </recommendedName>
</protein>
<reference evidence="5" key="1">
    <citation type="journal article" date="2012" name="Nature">
        <title>A physical, genetic and functional sequence assembly of the barley genome.</title>
        <authorList>
            <consortium name="The International Barley Genome Sequencing Consortium"/>
            <person name="Mayer K.F."/>
            <person name="Waugh R."/>
            <person name="Brown J.W."/>
            <person name="Schulman A."/>
            <person name="Langridge P."/>
            <person name="Platzer M."/>
            <person name="Fincher G.B."/>
            <person name="Muehlbauer G.J."/>
            <person name="Sato K."/>
            <person name="Close T.J."/>
            <person name="Wise R.P."/>
            <person name="Stein N."/>
        </authorList>
    </citation>
    <scope>NUCLEOTIDE SEQUENCE [LARGE SCALE GENOMIC DNA]</scope>
    <source>
        <strain evidence="5">cv. Morex</strain>
    </source>
</reference>
<dbReference type="SUPFAM" id="SSF53098">
    <property type="entry name" value="Ribonuclease H-like"/>
    <property type="match status" value="1"/>
</dbReference>
<name>A0A8I6WKD7_HORVV</name>
<dbReference type="GO" id="GO:0005634">
    <property type="term" value="C:nucleus"/>
    <property type="evidence" value="ECO:0000318"/>
    <property type="project" value="GO_Central"/>
</dbReference>
<accession>A0A8I6WKD7</accession>
<keyword evidence="2" id="KW-0378">Hydrolase</keyword>
<dbReference type="GO" id="GO:0006139">
    <property type="term" value="P:nucleobase-containing compound metabolic process"/>
    <property type="evidence" value="ECO:0007669"/>
    <property type="project" value="InterPro"/>
</dbReference>
<dbReference type="InterPro" id="IPR002562">
    <property type="entry name" value="3'-5'_exonuclease_dom"/>
</dbReference>
<sequence length="256" mass="29585">MKSTNRSVQSPFLCSSSLSRRPLCSSPLFFSSLLPFSSSTMPTSFRKVLAHGTMMLDVVYTNLSNEVSFFLQQLKEKWFDHAADHEKFLGLDLEYTADQRGVAVIQLCFARHVLIFQWARSDKHCPELMEFLRSGITFASVDIRNDKLKMRHSFGIEIPAGCLVDLQTIFRLRHDRTSMAHMAVALIDESYGDMKTSFPKSQHRLWEKGPLDDINIEYAAKDAYVSYELYRKIRVVNYEQRHLEERGHSDLDDSDE</sequence>
<feature type="domain" description="3'-5' exonuclease" evidence="3">
    <location>
        <begin position="77"/>
        <end position="234"/>
    </location>
</feature>
<proteinExistence type="predicted"/>
<dbReference type="Gene3D" id="3.30.420.10">
    <property type="entry name" value="Ribonuclease H-like superfamily/Ribonuclease H"/>
    <property type="match status" value="1"/>
</dbReference>
<dbReference type="CDD" id="cd06141">
    <property type="entry name" value="WRN_exo"/>
    <property type="match status" value="1"/>
</dbReference>
<dbReference type="AlphaFoldDB" id="A0A8I6WKD7"/>
<reference evidence="4" key="3">
    <citation type="submission" date="2022-01" db="UniProtKB">
        <authorList>
            <consortium name="EnsemblPlants"/>
        </authorList>
    </citation>
    <scope>IDENTIFICATION</scope>
    <source>
        <strain evidence="4">subsp. vulgare</strain>
    </source>
</reference>
<keyword evidence="5" id="KW-1185">Reference proteome</keyword>
<dbReference type="SMR" id="A0A8I6WKD7"/>
<evidence type="ECO:0000313" key="5">
    <source>
        <dbReference type="Proteomes" id="UP000011116"/>
    </source>
</evidence>
<dbReference type="Proteomes" id="UP000011116">
    <property type="component" value="Chromosome 2H"/>
</dbReference>
<dbReference type="InterPro" id="IPR051132">
    <property type="entry name" value="3-5_Exonuclease_domain"/>
</dbReference>
<dbReference type="PANTHER" id="PTHR13620:SF75">
    <property type="entry name" value="UBIQUITIN-LIKE DOMAIN-CONTAINING PROTEIN"/>
    <property type="match status" value="1"/>
</dbReference>
<dbReference type="InterPro" id="IPR012337">
    <property type="entry name" value="RNaseH-like_sf"/>
</dbReference>
<dbReference type="GO" id="GO:0003676">
    <property type="term" value="F:nucleic acid binding"/>
    <property type="evidence" value="ECO:0007669"/>
    <property type="project" value="InterPro"/>
</dbReference>
<dbReference type="EnsemblPlants" id="HORVU.MOREX.r3.2HG0106950.1">
    <property type="protein sequence ID" value="HORVU.MOREX.r3.2HG0106950.1"/>
    <property type="gene ID" value="HORVU.MOREX.r3.2HG0106950"/>
</dbReference>
<organism evidence="4 5">
    <name type="scientific">Hordeum vulgare subsp. vulgare</name>
    <name type="common">Domesticated barley</name>
    <dbReference type="NCBI Taxonomy" id="112509"/>
    <lineage>
        <taxon>Eukaryota</taxon>
        <taxon>Viridiplantae</taxon>
        <taxon>Streptophyta</taxon>
        <taxon>Embryophyta</taxon>
        <taxon>Tracheophyta</taxon>
        <taxon>Spermatophyta</taxon>
        <taxon>Magnoliopsida</taxon>
        <taxon>Liliopsida</taxon>
        <taxon>Poales</taxon>
        <taxon>Poaceae</taxon>
        <taxon>BOP clade</taxon>
        <taxon>Pooideae</taxon>
        <taxon>Triticodae</taxon>
        <taxon>Triticeae</taxon>
        <taxon>Hordeinae</taxon>
        <taxon>Hordeum</taxon>
    </lineage>
</organism>
<evidence type="ECO:0000256" key="1">
    <source>
        <dbReference type="ARBA" id="ARBA00022722"/>
    </source>
</evidence>
<reference evidence="4" key="2">
    <citation type="submission" date="2020-10" db="EMBL/GenBank/DDBJ databases">
        <authorList>
            <person name="Scholz U."/>
            <person name="Mascher M."/>
            <person name="Fiebig A."/>
        </authorList>
    </citation>
    <scope>NUCLEOTIDE SEQUENCE [LARGE SCALE GENOMIC DNA]</scope>
    <source>
        <strain evidence="4">cv. Morex</strain>
    </source>
</reference>
<dbReference type="PANTHER" id="PTHR13620">
    <property type="entry name" value="3-5 EXONUCLEASE"/>
    <property type="match status" value="1"/>
</dbReference>
<dbReference type="GO" id="GO:0008408">
    <property type="term" value="F:3'-5' exonuclease activity"/>
    <property type="evidence" value="ECO:0000318"/>
    <property type="project" value="GO_Central"/>
</dbReference>
<evidence type="ECO:0000313" key="4">
    <source>
        <dbReference type="EnsemblPlants" id="HORVU.MOREX.r3.2HG0106950.1"/>
    </source>
</evidence>
<dbReference type="Gramene" id="HORVU.MOREX.r3.2HG0106950.1">
    <property type="protein sequence ID" value="HORVU.MOREX.r3.2HG0106950.1"/>
    <property type="gene ID" value="HORVU.MOREX.r3.2HG0106950"/>
</dbReference>
<evidence type="ECO:0000256" key="2">
    <source>
        <dbReference type="ARBA" id="ARBA00022801"/>
    </source>
</evidence>
<evidence type="ECO:0000259" key="3">
    <source>
        <dbReference type="Pfam" id="PF01612"/>
    </source>
</evidence>
<dbReference type="InterPro" id="IPR036397">
    <property type="entry name" value="RNaseH_sf"/>
</dbReference>